<proteinExistence type="predicted"/>
<name>A0AAP4U1W7_9GAMM</name>
<sequence>MNSVSAALAALMDAVSGLSGQFGEGVASHLTTTAGLQREHVETRYQGQVIDFDTLHWRVLNDSVCANKRQNAMAHTRCSQAASEMFASTCREMTSNPPTLPSQRYHSTRRMACNAAVSYRPSVGNIQWAETSAADDLAEAECNAATAALLGSNDLDAIQYQRRVCAGR</sequence>
<reference evidence="1" key="1">
    <citation type="submission" date="2023-07" db="EMBL/GenBank/DDBJ databases">
        <title>Genome content predicts the carbon catabolic preferences of heterotrophic bacteria.</title>
        <authorList>
            <person name="Gralka M."/>
        </authorList>
    </citation>
    <scope>NUCLEOTIDE SEQUENCE</scope>
    <source>
        <strain evidence="1">C2R13</strain>
    </source>
</reference>
<protein>
    <submittedName>
        <fullName evidence="1">Uncharacterized protein</fullName>
    </submittedName>
</protein>
<dbReference type="RefSeq" id="WP_279839868.1">
    <property type="nucleotide sequence ID" value="NZ_JAUORK010000027.1"/>
</dbReference>
<dbReference type="EMBL" id="JAUORK010000027">
    <property type="protein sequence ID" value="MDO6673557.1"/>
    <property type="molecule type" value="Genomic_DNA"/>
</dbReference>
<evidence type="ECO:0000313" key="1">
    <source>
        <dbReference type="EMBL" id="MDO6673557.1"/>
    </source>
</evidence>
<evidence type="ECO:0000313" key="2">
    <source>
        <dbReference type="Proteomes" id="UP001170481"/>
    </source>
</evidence>
<organism evidence="1 2">
    <name type="scientific">Cobetia amphilecti</name>
    <dbReference type="NCBI Taxonomy" id="1055104"/>
    <lineage>
        <taxon>Bacteria</taxon>
        <taxon>Pseudomonadati</taxon>
        <taxon>Pseudomonadota</taxon>
        <taxon>Gammaproteobacteria</taxon>
        <taxon>Oceanospirillales</taxon>
        <taxon>Halomonadaceae</taxon>
        <taxon>Cobetia</taxon>
    </lineage>
</organism>
<dbReference type="Proteomes" id="UP001170481">
    <property type="component" value="Unassembled WGS sequence"/>
</dbReference>
<comment type="caution">
    <text evidence="1">The sequence shown here is derived from an EMBL/GenBank/DDBJ whole genome shotgun (WGS) entry which is preliminary data.</text>
</comment>
<accession>A0AAP4U1W7</accession>
<dbReference type="AlphaFoldDB" id="A0AAP4U1W7"/>
<gene>
    <name evidence="1" type="ORF">Q4535_15735</name>
</gene>